<organism evidence="3 4">
    <name type="scientific">Lunasporangiospora selenospora</name>
    <dbReference type="NCBI Taxonomy" id="979761"/>
    <lineage>
        <taxon>Eukaryota</taxon>
        <taxon>Fungi</taxon>
        <taxon>Fungi incertae sedis</taxon>
        <taxon>Mucoromycota</taxon>
        <taxon>Mortierellomycotina</taxon>
        <taxon>Mortierellomycetes</taxon>
        <taxon>Mortierellales</taxon>
        <taxon>Mortierellaceae</taxon>
        <taxon>Lunasporangiospora</taxon>
    </lineage>
</organism>
<dbReference type="SMART" id="SM00516">
    <property type="entry name" value="SEC14"/>
    <property type="match status" value="1"/>
</dbReference>
<accession>A0A9P6FVE7</accession>
<dbReference type="Pfam" id="PF03765">
    <property type="entry name" value="CRAL_TRIO_N"/>
    <property type="match status" value="1"/>
</dbReference>
<dbReference type="OrthoDB" id="43460at2759"/>
<evidence type="ECO:0000313" key="3">
    <source>
        <dbReference type="EMBL" id="KAF9582209.1"/>
    </source>
</evidence>
<dbReference type="InterPro" id="IPR001251">
    <property type="entry name" value="CRAL-TRIO_dom"/>
</dbReference>
<comment type="caution">
    <text evidence="3">The sequence shown here is derived from an EMBL/GenBank/DDBJ whole genome shotgun (WGS) entry which is preliminary data.</text>
</comment>
<dbReference type="AlphaFoldDB" id="A0A9P6FVE7"/>
<dbReference type="CDD" id="cd00170">
    <property type="entry name" value="SEC14"/>
    <property type="match status" value="1"/>
</dbReference>
<feature type="compositionally biased region" description="Low complexity" evidence="1">
    <location>
        <begin position="49"/>
        <end position="58"/>
    </location>
</feature>
<proteinExistence type="predicted"/>
<dbReference type="InterPro" id="IPR011074">
    <property type="entry name" value="CRAL/TRIO_N_dom"/>
</dbReference>
<feature type="compositionally biased region" description="Polar residues" evidence="1">
    <location>
        <begin position="1"/>
        <end position="37"/>
    </location>
</feature>
<dbReference type="InterPro" id="IPR036865">
    <property type="entry name" value="CRAL-TRIO_dom_sf"/>
</dbReference>
<dbReference type="PROSITE" id="PS50191">
    <property type="entry name" value="CRAL_TRIO"/>
    <property type="match status" value="1"/>
</dbReference>
<feature type="region of interest" description="Disordered" evidence="1">
    <location>
        <begin position="492"/>
        <end position="515"/>
    </location>
</feature>
<keyword evidence="4" id="KW-1185">Reference proteome</keyword>
<dbReference type="SUPFAM" id="SSF52087">
    <property type="entry name" value="CRAL/TRIO domain"/>
    <property type="match status" value="1"/>
</dbReference>
<name>A0A9P6FVE7_9FUNG</name>
<feature type="region of interest" description="Disordered" evidence="1">
    <location>
        <begin position="1"/>
        <end position="114"/>
    </location>
</feature>
<reference evidence="3" key="1">
    <citation type="journal article" date="2020" name="Fungal Divers.">
        <title>Resolving the Mortierellaceae phylogeny through synthesis of multi-gene phylogenetics and phylogenomics.</title>
        <authorList>
            <person name="Vandepol N."/>
            <person name="Liber J."/>
            <person name="Desiro A."/>
            <person name="Na H."/>
            <person name="Kennedy M."/>
            <person name="Barry K."/>
            <person name="Grigoriev I.V."/>
            <person name="Miller A.N."/>
            <person name="O'Donnell K."/>
            <person name="Stajich J.E."/>
            <person name="Bonito G."/>
        </authorList>
    </citation>
    <scope>NUCLEOTIDE SEQUENCE</scope>
    <source>
        <strain evidence="3">KOD1015</strain>
    </source>
</reference>
<dbReference type="Gene3D" id="3.40.525.10">
    <property type="entry name" value="CRAL-TRIO lipid binding domain"/>
    <property type="match status" value="1"/>
</dbReference>
<protein>
    <recommendedName>
        <fullName evidence="2">CRAL-TRIO domain-containing protein</fullName>
    </recommendedName>
</protein>
<dbReference type="EMBL" id="JAABOA010001138">
    <property type="protein sequence ID" value="KAF9582209.1"/>
    <property type="molecule type" value="Genomic_DNA"/>
</dbReference>
<dbReference type="PANTHER" id="PTHR46590">
    <property type="entry name" value="PHOSPHATIDYLINOSITOL TRANSFER PROTEIN CSR1-RELATED"/>
    <property type="match status" value="1"/>
</dbReference>
<dbReference type="Proteomes" id="UP000780801">
    <property type="component" value="Unassembled WGS sequence"/>
</dbReference>
<dbReference type="InterPro" id="IPR036273">
    <property type="entry name" value="CRAL/TRIO_N_dom_sf"/>
</dbReference>
<feature type="compositionally biased region" description="Polar residues" evidence="1">
    <location>
        <begin position="494"/>
        <end position="515"/>
    </location>
</feature>
<evidence type="ECO:0000259" key="2">
    <source>
        <dbReference type="PROSITE" id="PS50191"/>
    </source>
</evidence>
<dbReference type="SMART" id="SM01100">
    <property type="entry name" value="CRAL_TRIO_N"/>
    <property type="match status" value="1"/>
</dbReference>
<evidence type="ECO:0000313" key="4">
    <source>
        <dbReference type="Proteomes" id="UP000780801"/>
    </source>
</evidence>
<feature type="domain" description="CRAL-TRIO" evidence="2">
    <location>
        <begin position="241"/>
        <end position="402"/>
    </location>
</feature>
<gene>
    <name evidence="3" type="ORF">BGW38_000507</name>
</gene>
<dbReference type="PANTHER" id="PTHR46590:SF1">
    <property type="entry name" value="PHOSPHATIDYLINOSITOL TRANSFER PROTEIN CSR1"/>
    <property type="match status" value="1"/>
</dbReference>
<dbReference type="SUPFAM" id="SSF46938">
    <property type="entry name" value="CRAL/TRIO N-terminal domain"/>
    <property type="match status" value="1"/>
</dbReference>
<evidence type="ECO:0000256" key="1">
    <source>
        <dbReference type="SAM" id="MobiDB-lite"/>
    </source>
</evidence>
<dbReference type="Pfam" id="PF00650">
    <property type="entry name" value="CRAL_TRIO"/>
    <property type="match status" value="1"/>
</dbReference>
<sequence length="515" mass="56724">MHPRRSSSYGISSGHTHSNDPATNTNTLHNSHSATFVNHNGTGNGINHGLGLQQPHSQTSHHHQYHSESSASPPNKSITPPPASASPTLNGHGPRRSSHGGSNSPAPASPTRLDQSFYQPSIASATPPGIASPNAGTGLISSLPGGAAAAAAALRRSAAKLKPWLPAKKFTFKYSPAEYQTAFWAFVQNEHPDTTVLRFLRARKWNVEKAMEMLILALEWRITMGVDEVLQESEETLDAKYPGFLDQLKSGKVIFRGQDRHGRPLCLLDPSQHNPGAQSSIAVQKLSIYVIETARMTLKPPTETISTIFDMSNFSMANMDWPTVKFFIHAAEACYPELLGICVLHKAPWIFGALWKVISPMLDPVIRAKVQFTNSRKDLEEFISPDQLMKNKSYEGDDDQPYTYVAPQAGENQLLTEDSEAKQRAITKRRELELTFERLTEIWQGQKQLSSSAAVIQERNEVGNKMAEVWWGAEPYTRARTVYHRTGSILRPSFPSTGVGTKSLRSQSSSPALPV</sequence>
<dbReference type="InterPro" id="IPR052432">
    <property type="entry name" value="PITP/CRAL-TRIO"/>
</dbReference>